<keyword evidence="2" id="KW-1185">Reference proteome</keyword>
<gene>
    <name evidence="1" type="ORF">F383_31926</name>
</gene>
<dbReference type="EMBL" id="JRRC01442832">
    <property type="protein sequence ID" value="KHG06055.1"/>
    <property type="molecule type" value="Genomic_DNA"/>
</dbReference>
<dbReference type="Proteomes" id="UP000032142">
    <property type="component" value="Unassembled WGS sequence"/>
</dbReference>
<sequence>MEMDAGDGWLLMRRLLPLESWSMRESIWAL</sequence>
<dbReference type="AlphaFoldDB" id="A0A0B0MZ49"/>
<evidence type="ECO:0000313" key="1">
    <source>
        <dbReference type="EMBL" id="KHG06055.1"/>
    </source>
</evidence>
<organism evidence="1 2">
    <name type="scientific">Gossypium arboreum</name>
    <name type="common">Tree cotton</name>
    <name type="synonym">Gossypium nanking</name>
    <dbReference type="NCBI Taxonomy" id="29729"/>
    <lineage>
        <taxon>Eukaryota</taxon>
        <taxon>Viridiplantae</taxon>
        <taxon>Streptophyta</taxon>
        <taxon>Embryophyta</taxon>
        <taxon>Tracheophyta</taxon>
        <taxon>Spermatophyta</taxon>
        <taxon>Magnoliopsida</taxon>
        <taxon>eudicotyledons</taxon>
        <taxon>Gunneridae</taxon>
        <taxon>Pentapetalae</taxon>
        <taxon>rosids</taxon>
        <taxon>malvids</taxon>
        <taxon>Malvales</taxon>
        <taxon>Malvaceae</taxon>
        <taxon>Malvoideae</taxon>
        <taxon>Gossypium</taxon>
    </lineage>
</organism>
<proteinExistence type="predicted"/>
<name>A0A0B0MZ49_GOSAR</name>
<accession>A0A0B0MZ49</accession>
<reference evidence="2" key="1">
    <citation type="submission" date="2014-09" db="EMBL/GenBank/DDBJ databases">
        <authorList>
            <person name="Mudge J."/>
            <person name="Ramaraj T."/>
            <person name="Lindquist I.E."/>
            <person name="Bharti A.K."/>
            <person name="Sundararajan A."/>
            <person name="Cameron C.T."/>
            <person name="Woodward J.E."/>
            <person name="May G.D."/>
            <person name="Brubaker C."/>
            <person name="Broadhvest J."/>
            <person name="Wilkins T.A."/>
        </authorList>
    </citation>
    <scope>NUCLEOTIDE SEQUENCE</scope>
    <source>
        <strain evidence="2">cv. AKA8401</strain>
    </source>
</reference>
<protein>
    <submittedName>
        <fullName evidence="1">Uncharacterized protein</fullName>
    </submittedName>
</protein>
<comment type="caution">
    <text evidence="1">The sequence shown here is derived from an EMBL/GenBank/DDBJ whole genome shotgun (WGS) entry which is preliminary data.</text>
</comment>
<evidence type="ECO:0000313" key="2">
    <source>
        <dbReference type="Proteomes" id="UP000032142"/>
    </source>
</evidence>